<comment type="subcellular location">
    <subcellularLocation>
        <location evidence="1">Nucleus</location>
    </subcellularLocation>
</comment>
<evidence type="ECO:0000313" key="8">
    <source>
        <dbReference type="Proteomes" id="UP001448207"/>
    </source>
</evidence>
<dbReference type="PANTHER" id="PTHR14152:SF5">
    <property type="entry name" value="U4_U6.U5 TRI-SNRNP-ASSOCIATED PROTEIN 1"/>
    <property type="match status" value="1"/>
</dbReference>
<sequence length="742" mass="86301">MAESISLEETNALRLKLGLPVLGEEAEDTIDPDQVAYDNFQKVKEDQKREAKAAEIKERIEKSKNRKKNLERLQGKGLGEDDGDDSALGWIRKSRKREKELAEKRARELAEMDESFGKSTYDASHLSGLKIGHDLEEFNEGTEMILTLKDRGILSKDGEEDNEEDELTNIQVEEKERLHKNLDNKKKKPGYNPYDDEEFLLGGIKKSVLPQYEDEVKRQGFSIGASGTVDVNRDEDAGMSVSEKLKAQTLAYEKTQEIKDYYTQEEVNLTFKKPKKKKKKTRRRVQEDDEPIEIQTTEEQMEVKEKEEPRNISESNFVDDDDLQEALSRARRAAKKQRQKTTKKMTPEEIAREIAQSRDNEKEKDDENEDQGGLVISQTSEFVNALGNMPAFIREPLQKAAENNGYGNTQAEDDVADEKKDDDDDEEDNEENNVDNNFDDDNDDYIEKKKNKTVRKEVLIEAESESENKIEVEAETQEDNSVMEEPLINRGLASTLSLLSQKGFITKPTESQLARDRQAAEQIRWQNEAKKREHQRERERERDKERDRLHNRESNRGRDHDRERAKEREREREREKEIEEKERLREFEKRMTNYKPSVKLEYVDEHGRQMNTKEAFRFMSHKFHGKTSGKTKTEKRLQKIEEELKLNMMSSTDTPLNLASALLERQKRSGAAHVVLSVGNRGVVPPETTKMQLERQEESKDSKGKKRSADMQLERQEESKDRKGKKRSSDQSDYGEESRKKR</sequence>
<gene>
    <name evidence="7" type="ORF">J3Q64DRAFT_1748271</name>
</gene>
<comment type="caution">
    <text evidence="7">The sequence shown here is derived from an EMBL/GenBank/DDBJ whole genome shotgun (WGS) entry which is preliminary data.</text>
</comment>
<dbReference type="PANTHER" id="PTHR14152">
    <property type="entry name" value="SQUAMOUS CELL CARCINOMA ANTIGEN RECOGNISED BY CYTOTOXIC T LYMPHOCYTES"/>
    <property type="match status" value="1"/>
</dbReference>
<feature type="compositionally biased region" description="Basic and acidic residues" evidence="6">
    <location>
        <begin position="301"/>
        <end position="311"/>
    </location>
</feature>
<feature type="compositionally biased region" description="Basic residues" evidence="6">
    <location>
        <begin position="329"/>
        <end position="343"/>
    </location>
</feature>
<evidence type="ECO:0000256" key="4">
    <source>
        <dbReference type="ARBA" id="ARBA00023187"/>
    </source>
</evidence>
<proteinExistence type="inferred from homology"/>
<evidence type="ECO:0000256" key="1">
    <source>
        <dbReference type="ARBA" id="ARBA00004123"/>
    </source>
</evidence>
<dbReference type="Pfam" id="PF03343">
    <property type="entry name" value="SART-1"/>
    <property type="match status" value="1"/>
</dbReference>
<feature type="compositionally biased region" description="Basic residues" evidence="6">
    <location>
        <begin position="273"/>
        <end position="283"/>
    </location>
</feature>
<dbReference type="InterPro" id="IPR005011">
    <property type="entry name" value="SNU66/SART1"/>
</dbReference>
<keyword evidence="8" id="KW-1185">Reference proteome</keyword>
<evidence type="ECO:0000256" key="5">
    <source>
        <dbReference type="ARBA" id="ARBA00023242"/>
    </source>
</evidence>
<dbReference type="EMBL" id="JBCLYO010000013">
    <property type="protein sequence ID" value="KAL0083589.1"/>
    <property type="molecule type" value="Genomic_DNA"/>
</dbReference>
<keyword evidence="4" id="KW-0508">mRNA splicing</keyword>
<name>A0ABR3AVF9_PHYBL</name>
<feature type="region of interest" description="Disordered" evidence="6">
    <location>
        <begin position="396"/>
        <end position="484"/>
    </location>
</feature>
<feature type="region of interest" description="Disordered" evidence="6">
    <location>
        <begin position="674"/>
        <end position="742"/>
    </location>
</feature>
<feature type="compositionally biased region" description="Basic and acidic residues" evidence="6">
    <location>
        <begin position="61"/>
        <end position="74"/>
    </location>
</feature>
<dbReference type="Pfam" id="PF19252">
    <property type="entry name" value="HIND"/>
    <property type="match status" value="1"/>
</dbReference>
<dbReference type="Proteomes" id="UP001448207">
    <property type="component" value="Unassembled WGS sequence"/>
</dbReference>
<feature type="compositionally biased region" description="Basic and acidic residues" evidence="6">
    <location>
        <begin position="692"/>
        <end position="721"/>
    </location>
</feature>
<feature type="compositionally biased region" description="Acidic residues" evidence="6">
    <location>
        <begin position="411"/>
        <end position="444"/>
    </location>
</feature>
<feature type="region of interest" description="Disordered" evidence="6">
    <location>
        <begin position="506"/>
        <end position="580"/>
    </location>
</feature>
<evidence type="ECO:0000313" key="7">
    <source>
        <dbReference type="EMBL" id="KAL0083589.1"/>
    </source>
</evidence>
<evidence type="ECO:0000256" key="3">
    <source>
        <dbReference type="ARBA" id="ARBA00022664"/>
    </source>
</evidence>
<keyword evidence="3" id="KW-0507">mRNA processing</keyword>
<accession>A0ABR3AVF9</accession>
<feature type="region of interest" description="Disordered" evidence="6">
    <location>
        <begin position="273"/>
        <end position="376"/>
    </location>
</feature>
<evidence type="ECO:0000256" key="6">
    <source>
        <dbReference type="SAM" id="MobiDB-lite"/>
    </source>
</evidence>
<reference evidence="7 8" key="1">
    <citation type="submission" date="2024-04" db="EMBL/GenBank/DDBJ databases">
        <title>Symmetric and asymmetric DNA N6-adenine methylation regulates different biological responses in Mucorales.</title>
        <authorList>
            <consortium name="Lawrence Berkeley National Laboratory"/>
            <person name="Lax C."/>
            <person name="Mondo S.J."/>
            <person name="Osorio-Concepcion M."/>
            <person name="Muszewska A."/>
            <person name="Corrochano-Luque M."/>
            <person name="Gutierrez G."/>
            <person name="Riley R."/>
            <person name="Lipzen A."/>
            <person name="Guo J."/>
            <person name="Hundley H."/>
            <person name="Amirebrahimi M."/>
            <person name="Ng V."/>
            <person name="Lorenzo-Gutierrez D."/>
            <person name="Binder U."/>
            <person name="Yang J."/>
            <person name="Song Y."/>
            <person name="Canovas D."/>
            <person name="Navarro E."/>
            <person name="Freitag M."/>
            <person name="Gabaldon T."/>
            <person name="Grigoriev I.V."/>
            <person name="Corrochano L.M."/>
            <person name="Nicolas F.E."/>
            <person name="Garre V."/>
        </authorList>
    </citation>
    <scope>NUCLEOTIDE SEQUENCE [LARGE SCALE GENOMIC DNA]</scope>
    <source>
        <strain evidence="7 8">L51</strain>
    </source>
</reference>
<protein>
    <submittedName>
        <fullName evidence="7">SART-1 protein</fullName>
    </submittedName>
</protein>
<feature type="compositionally biased region" description="Basic and acidic residues" evidence="6">
    <location>
        <begin position="527"/>
        <end position="580"/>
    </location>
</feature>
<organism evidence="7 8">
    <name type="scientific">Phycomyces blakesleeanus</name>
    <dbReference type="NCBI Taxonomy" id="4837"/>
    <lineage>
        <taxon>Eukaryota</taxon>
        <taxon>Fungi</taxon>
        <taxon>Fungi incertae sedis</taxon>
        <taxon>Mucoromycota</taxon>
        <taxon>Mucoromycotina</taxon>
        <taxon>Mucoromycetes</taxon>
        <taxon>Mucorales</taxon>
        <taxon>Phycomycetaceae</taxon>
        <taxon>Phycomyces</taxon>
    </lineage>
</organism>
<feature type="region of interest" description="Disordered" evidence="6">
    <location>
        <begin position="61"/>
        <end position="92"/>
    </location>
</feature>
<evidence type="ECO:0000256" key="2">
    <source>
        <dbReference type="ARBA" id="ARBA00006076"/>
    </source>
</evidence>
<feature type="compositionally biased region" description="Basic and acidic residues" evidence="6">
    <location>
        <begin position="345"/>
        <end position="365"/>
    </location>
</feature>
<comment type="similarity">
    <text evidence="2">Belongs to the SNU66/SART1 family.</text>
</comment>
<dbReference type="InterPro" id="IPR045347">
    <property type="entry name" value="HIND"/>
</dbReference>
<keyword evidence="5" id="KW-0539">Nucleus</keyword>
<feature type="compositionally biased region" description="Acidic residues" evidence="6">
    <location>
        <begin position="473"/>
        <end position="482"/>
    </location>
</feature>